<evidence type="ECO:0000313" key="3">
    <source>
        <dbReference type="EMBL" id="MBW3098365.1"/>
    </source>
</evidence>
<evidence type="ECO:0000313" key="4">
    <source>
        <dbReference type="Proteomes" id="UP001430804"/>
    </source>
</evidence>
<dbReference type="RefSeq" id="WP_219202329.1">
    <property type="nucleotide sequence ID" value="NZ_JAHWQX010000003.1"/>
</dbReference>
<comment type="similarity">
    <text evidence="2">Belongs to the anhydro-N-acetylmuramic acid kinase family.</text>
</comment>
<dbReference type="InterPro" id="IPR005338">
    <property type="entry name" value="Anhydro_N_Ac-Mur_kinase"/>
</dbReference>
<dbReference type="NCBIfam" id="NF007141">
    <property type="entry name" value="PRK09585.1-5"/>
    <property type="match status" value="1"/>
</dbReference>
<proteinExistence type="inferred from homology"/>
<keyword evidence="4" id="KW-1185">Reference proteome</keyword>
<comment type="pathway">
    <text evidence="2">Amino-sugar metabolism; 1,6-anhydro-N-acetylmuramate degradation.</text>
</comment>
<dbReference type="Pfam" id="PF03702">
    <property type="entry name" value="AnmK"/>
    <property type="match status" value="1"/>
</dbReference>
<evidence type="ECO:0000256" key="1">
    <source>
        <dbReference type="ARBA" id="ARBA00023277"/>
    </source>
</evidence>
<comment type="pathway">
    <text evidence="2">Cell wall biogenesis; peptidoglycan recycling.</text>
</comment>
<dbReference type="EC" id="2.7.1.170" evidence="2"/>
<comment type="caution">
    <text evidence="2">Lacks conserved residue(s) required for the propagation of feature annotation.</text>
</comment>
<comment type="caution">
    <text evidence="3">The sequence shown here is derived from an EMBL/GenBank/DDBJ whole genome shotgun (WGS) entry which is preliminary data.</text>
</comment>
<keyword evidence="1 2" id="KW-0119">Carbohydrate metabolism</keyword>
<dbReference type="GO" id="GO:0016301">
    <property type="term" value="F:kinase activity"/>
    <property type="evidence" value="ECO:0007669"/>
    <property type="project" value="UniProtKB-KW"/>
</dbReference>
<keyword evidence="2" id="KW-0547">Nucleotide-binding</keyword>
<organism evidence="3 4">
    <name type="scientific">Pseudohoeflea coraliihabitans</name>
    <dbReference type="NCBI Taxonomy" id="2860393"/>
    <lineage>
        <taxon>Bacteria</taxon>
        <taxon>Pseudomonadati</taxon>
        <taxon>Pseudomonadota</taxon>
        <taxon>Alphaproteobacteria</taxon>
        <taxon>Hyphomicrobiales</taxon>
        <taxon>Rhizobiaceae</taxon>
        <taxon>Pseudohoeflea</taxon>
    </lineage>
</organism>
<accession>A0ABS6WR14</accession>
<gene>
    <name evidence="2" type="primary">anmK</name>
    <name evidence="3" type="ORF">KY465_13860</name>
</gene>
<reference evidence="3" key="1">
    <citation type="submission" date="2021-07" db="EMBL/GenBank/DDBJ databases">
        <title>Pseudohoeflea marina sp. nov. a polyhydroxyalcanoate-producing bacterium.</title>
        <authorList>
            <person name="Zheng W."/>
            <person name="Yu S."/>
            <person name="Huang Y."/>
        </authorList>
    </citation>
    <scope>NUCLEOTIDE SEQUENCE</scope>
    <source>
        <strain evidence="3">DP4N28-3</strain>
    </source>
</reference>
<keyword evidence="2" id="KW-0067">ATP-binding</keyword>
<dbReference type="HAMAP" id="MF_01270">
    <property type="entry name" value="AnhMurNAc_kinase"/>
    <property type="match status" value="1"/>
</dbReference>
<comment type="function">
    <text evidence="2">Catalyzes the specific phosphorylation of 1,6-anhydro-N-acetylmuramic acid (anhMurNAc) with the simultaneous cleavage of the 1,6-anhydro ring, generating MurNAc-6-P. Is required for the utilization of anhMurNAc either imported from the medium or derived from its own cell wall murein, and thus plays a role in cell wall recycling.</text>
</comment>
<dbReference type="EMBL" id="JAHWQX010000003">
    <property type="protein sequence ID" value="MBW3098365.1"/>
    <property type="molecule type" value="Genomic_DNA"/>
</dbReference>
<name>A0ABS6WR14_9HYPH</name>
<dbReference type="PANTHER" id="PTHR30605">
    <property type="entry name" value="ANHYDRO-N-ACETYLMURAMIC ACID KINASE"/>
    <property type="match status" value="1"/>
</dbReference>
<evidence type="ECO:0000256" key="2">
    <source>
        <dbReference type="HAMAP-Rule" id="MF_01270"/>
    </source>
</evidence>
<keyword evidence="2 3" id="KW-0418">Kinase</keyword>
<dbReference type="PANTHER" id="PTHR30605:SF0">
    <property type="entry name" value="ANHYDRO-N-ACETYLMURAMIC ACID KINASE"/>
    <property type="match status" value="1"/>
</dbReference>
<comment type="catalytic activity">
    <reaction evidence="2">
        <text>1,6-anhydro-N-acetyl-beta-muramate + ATP + H2O = N-acetyl-D-muramate 6-phosphate + ADP + H(+)</text>
        <dbReference type="Rhea" id="RHEA:24952"/>
        <dbReference type="ChEBI" id="CHEBI:15377"/>
        <dbReference type="ChEBI" id="CHEBI:15378"/>
        <dbReference type="ChEBI" id="CHEBI:30616"/>
        <dbReference type="ChEBI" id="CHEBI:58690"/>
        <dbReference type="ChEBI" id="CHEBI:58722"/>
        <dbReference type="ChEBI" id="CHEBI:456216"/>
        <dbReference type="EC" id="2.7.1.170"/>
    </reaction>
</comment>
<sequence length="378" mass="39568">MAMKWAIGLMTGTVLDGNIDIAMLQTDGARIAAFGPWQLAPYPDTLRADLQATLAAARDWRFQGPEPALFASTERALSEAQSEAVAHFLDQHGFSAGDIAAIGFHGQTVLHQRPGGDGKRGQTRQLGDGALMAERLGIEVVYDFRSADMAAGGQGAPLSPIYHKAMLERIGADTGTAILNLGGVANLTWHDGERLIAFDTGPANAPVNDWIGAHTGAEMDRDGKIATSGSVDADRLAQLLDHPYLSAGYPKSLDRFDFPSSMADGLSLADGAATLTAFSAAAVARGLDLLPQRLTRLVVCGGGRRNPQLMAELAARTGVNVVPAETVGLRGDAVEAECFAFLAMRTRAGLPISFPLTTGVPAPLAGGRIALPPRLVAP</sequence>
<protein>
    <recommendedName>
        <fullName evidence="2">Anhydro-N-acetylmuramic acid kinase</fullName>
        <ecNumber evidence="2">2.7.1.170</ecNumber>
    </recommendedName>
    <alternativeName>
        <fullName evidence="2">AnhMurNAc kinase</fullName>
    </alternativeName>
</protein>
<keyword evidence="2 3" id="KW-0808">Transferase</keyword>
<dbReference type="Proteomes" id="UP001430804">
    <property type="component" value="Unassembled WGS sequence"/>
</dbReference>